<dbReference type="RefSeq" id="WP_147500312.1">
    <property type="nucleotide sequence ID" value="NZ_VOAW01000005.1"/>
</dbReference>
<keyword evidence="3" id="KW-1185">Reference proteome</keyword>
<dbReference type="Gene3D" id="2.50.20.10">
    <property type="entry name" value="Lipoprotein localisation LolA/LolB/LppX"/>
    <property type="match status" value="1"/>
</dbReference>
<accession>A0ABY3G7C0</accession>
<evidence type="ECO:0000313" key="3">
    <source>
        <dbReference type="Proteomes" id="UP000321614"/>
    </source>
</evidence>
<evidence type="ECO:0000313" key="2">
    <source>
        <dbReference type="EMBL" id="TWO27865.1"/>
    </source>
</evidence>
<organism evidence="2 3">
    <name type="scientific">Campylobacter insulaenigrae</name>
    <dbReference type="NCBI Taxonomy" id="260714"/>
    <lineage>
        <taxon>Bacteria</taxon>
        <taxon>Pseudomonadati</taxon>
        <taxon>Campylobacterota</taxon>
        <taxon>Epsilonproteobacteria</taxon>
        <taxon>Campylobacterales</taxon>
        <taxon>Campylobacteraceae</taxon>
        <taxon>Campylobacter</taxon>
    </lineage>
</organism>
<keyword evidence="1" id="KW-0732">Signal</keyword>
<dbReference type="EMBL" id="VOAW01000005">
    <property type="protein sequence ID" value="TWO27865.1"/>
    <property type="molecule type" value="Genomic_DNA"/>
</dbReference>
<reference evidence="2 3" key="1">
    <citation type="submission" date="2019-07" db="EMBL/GenBank/DDBJ databases">
        <title>Rapid identification of Enteric Bacteria from Whole Genome Sequences (WGS) using Average Nucleotide Identity (ANI).</title>
        <authorList>
            <person name="Lane C."/>
        </authorList>
    </citation>
    <scope>NUCLEOTIDE SEQUENCE [LARGE SCALE GENOMIC DNA]</scope>
    <source>
        <strain evidence="2 3">2011D-8905</strain>
    </source>
</reference>
<dbReference type="NCBIfam" id="NF000666">
    <property type="entry name" value="PRK00031.2-4"/>
    <property type="match status" value="1"/>
</dbReference>
<comment type="caution">
    <text evidence="2">The sequence shown here is derived from an EMBL/GenBank/DDBJ whole genome shotgun (WGS) entry which is preliminary data.</text>
</comment>
<dbReference type="SUPFAM" id="SSF89392">
    <property type="entry name" value="Prokaryotic lipoproteins and lipoprotein localization factors"/>
    <property type="match status" value="1"/>
</dbReference>
<dbReference type="InterPro" id="IPR029046">
    <property type="entry name" value="LolA/LolB/LppX"/>
</dbReference>
<dbReference type="Proteomes" id="UP000321614">
    <property type="component" value="Unassembled WGS sequence"/>
</dbReference>
<dbReference type="NCBIfam" id="NF000663">
    <property type="entry name" value="PRK00031.2-1"/>
    <property type="match status" value="1"/>
</dbReference>
<sequence length="169" mass="20382">MKYLFVLIFIFSQLLAFDINFKNFSSDFIQKVYNNNSSIEYKGNFIISQNKAFWNYIYPNSKQIYINQHEITIIEPQLEQVIFTKIQNLPNLQQIFKKAKKITEETYEANYENVKYKINFKNNKISNIFYTDELQNSVVIYLFNQKIDEKIDEKKFIPKIPNHYDIVNN</sequence>
<gene>
    <name evidence="2" type="primary">lolA</name>
    <name evidence="2" type="ORF">ZA01_00900</name>
</gene>
<evidence type="ECO:0000256" key="1">
    <source>
        <dbReference type="ARBA" id="ARBA00022729"/>
    </source>
</evidence>
<protein>
    <submittedName>
        <fullName evidence="2">Outer membrane lipoprotein chaperone LolA</fullName>
    </submittedName>
</protein>
<name>A0ABY3G7C0_9BACT</name>
<keyword evidence="2" id="KW-0449">Lipoprotein</keyword>
<proteinExistence type="predicted"/>